<evidence type="ECO:0000256" key="11">
    <source>
        <dbReference type="ARBA" id="ARBA00032500"/>
    </source>
</evidence>
<dbReference type="PANTHER" id="PTHR31576">
    <property type="entry name" value="TATA BOX-BINDING PROTEIN-ASSOCIATED FACTOR RNA POLYMERASE I SUBUNIT B"/>
    <property type="match status" value="1"/>
</dbReference>
<evidence type="ECO:0000256" key="5">
    <source>
        <dbReference type="ARBA" id="ARBA00022771"/>
    </source>
</evidence>
<proteinExistence type="inferred from homology"/>
<name>A0A182PP71_9DIPT</name>
<dbReference type="VEuPathDB" id="VectorBase:AEPI008750"/>
<feature type="compositionally biased region" description="Low complexity" evidence="12">
    <location>
        <begin position="172"/>
        <end position="182"/>
    </location>
</feature>
<dbReference type="GO" id="GO:0008270">
    <property type="term" value="F:zinc ion binding"/>
    <property type="evidence" value="ECO:0007669"/>
    <property type="project" value="UniProtKB-KW"/>
</dbReference>
<dbReference type="PANTHER" id="PTHR31576:SF2">
    <property type="entry name" value="TATA BOX-BINDING PROTEIN-ASSOCIATED FACTOR RNA POLYMERASE I SUBUNIT B"/>
    <property type="match status" value="1"/>
</dbReference>
<feature type="region of interest" description="Disordered" evidence="12">
    <location>
        <begin position="158"/>
        <end position="182"/>
    </location>
</feature>
<evidence type="ECO:0000256" key="3">
    <source>
        <dbReference type="ARBA" id="ARBA00018994"/>
    </source>
</evidence>
<evidence type="ECO:0000256" key="9">
    <source>
        <dbReference type="ARBA" id="ARBA00023163"/>
    </source>
</evidence>
<dbReference type="GO" id="GO:0005668">
    <property type="term" value="C:RNA polymerase transcription factor SL1 complex"/>
    <property type="evidence" value="ECO:0007669"/>
    <property type="project" value="TreeGrafter"/>
</dbReference>
<evidence type="ECO:0000256" key="7">
    <source>
        <dbReference type="ARBA" id="ARBA00023015"/>
    </source>
</evidence>
<evidence type="ECO:0000313" key="15">
    <source>
        <dbReference type="EnsemblMetazoa" id="AEPI008750-PA"/>
    </source>
</evidence>
<keyword evidence="10" id="KW-0539">Nucleus</keyword>
<keyword evidence="6" id="KW-0862">Zinc</keyword>
<evidence type="ECO:0000256" key="12">
    <source>
        <dbReference type="SAM" id="MobiDB-lite"/>
    </source>
</evidence>
<organism evidence="15 16">
    <name type="scientific">Anopheles epiroticus</name>
    <dbReference type="NCBI Taxonomy" id="199890"/>
    <lineage>
        <taxon>Eukaryota</taxon>
        <taxon>Metazoa</taxon>
        <taxon>Ecdysozoa</taxon>
        <taxon>Arthropoda</taxon>
        <taxon>Hexapoda</taxon>
        <taxon>Insecta</taxon>
        <taxon>Pterygota</taxon>
        <taxon>Neoptera</taxon>
        <taxon>Endopterygota</taxon>
        <taxon>Diptera</taxon>
        <taxon>Nematocera</taxon>
        <taxon>Culicoidea</taxon>
        <taxon>Culicidae</taxon>
        <taxon>Anophelinae</taxon>
        <taxon>Anopheles</taxon>
    </lineage>
</organism>
<dbReference type="Pfam" id="PF11781">
    <property type="entry name" value="Zn_ribbon_RRN7"/>
    <property type="match status" value="1"/>
</dbReference>
<evidence type="ECO:0000256" key="2">
    <source>
        <dbReference type="ARBA" id="ARBA00006899"/>
    </source>
</evidence>
<keyword evidence="5" id="KW-0863">Zinc-finger</keyword>
<dbReference type="InterPro" id="IPR033599">
    <property type="entry name" value="TAF1B/Rrn7"/>
</dbReference>
<evidence type="ECO:0000256" key="10">
    <source>
        <dbReference type="ARBA" id="ARBA00023242"/>
    </source>
</evidence>
<dbReference type="EnsemblMetazoa" id="AEPI008750-RA">
    <property type="protein sequence ID" value="AEPI008750-PA"/>
    <property type="gene ID" value="AEPI008750"/>
</dbReference>
<keyword evidence="9" id="KW-0804">Transcription</keyword>
<feature type="compositionally biased region" description="Polar residues" evidence="12">
    <location>
        <begin position="160"/>
        <end position="171"/>
    </location>
</feature>
<dbReference type="AlphaFoldDB" id="A0A182PP71"/>
<evidence type="ECO:0000256" key="6">
    <source>
        <dbReference type="ARBA" id="ARBA00022833"/>
    </source>
</evidence>
<evidence type="ECO:0000313" key="16">
    <source>
        <dbReference type="Proteomes" id="UP000075885"/>
    </source>
</evidence>
<dbReference type="InterPro" id="IPR048538">
    <property type="entry name" value="Rrn7_cyclin_C"/>
</dbReference>
<reference evidence="16" key="1">
    <citation type="submission" date="2013-03" db="EMBL/GenBank/DDBJ databases">
        <title>The Genome Sequence of Anopheles epiroticus epiroticus2.</title>
        <authorList>
            <consortium name="The Broad Institute Genomics Platform"/>
            <person name="Neafsey D.E."/>
            <person name="Howell P."/>
            <person name="Walker B."/>
            <person name="Young S.K."/>
            <person name="Zeng Q."/>
            <person name="Gargeya S."/>
            <person name="Fitzgerald M."/>
            <person name="Haas B."/>
            <person name="Abouelleil A."/>
            <person name="Allen A.W."/>
            <person name="Alvarado L."/>
            <person name="Arachchi H.M."/>
            <person name="Berlin A.M."/>
            <person name="Chapman S.B."/>
            <person name="Gainer-Dewar J."/>
            <person name="Goldberg J."/>
            <person name="Griggs A."/>
            <person name="Gujja S."/>
            <person name="Hansen M."/>
            <person name="Howarth C."/>
            <person name="Imamovic A."/>
            <person name="Ireland A."/>
            <person name="Larimer J."/>
            <person name="McCowan C."/>
            <person name="Murphy C."/>
            <person name="Pearson M."/>
            <person name="Poon T.W."/>
            <person name="Priest M."/>
            <person name="Roberts A."/>
            <person name="Saif S."/>
            <person name="Shea T."/>
            <person name="Sisk P."/>
            <person name="Sykes S."/>
            <person name="Wortman J."/>
            <person name="Nusbaum C."/>
            <person name="Birren B."/>
        </authorList>
    </citation>
    <scope>NUCLEOTIDE SEQUENCE [LARGE SCALE GENOMIC DNA]</scope>
    <source>
        <strain evidence="16">Epiroticus2</strain>
    </source>
</reference>
<comment type="similarity">
    <text evidence="2">Belongs to the RRN7/TAF1B family.</text>
</comment>
<evidence type="ECO:0000259" key="14">
    <source>
        <dbReference type="Pfam" id="PF20645"/>
    </source>
</evidence>
<evidence type="ECO:0000256" key="1">
    <source>
        <dbReference type="ARBA" id="ARBA00004604"/>
    </source>
</evidence>
<feature type="domain" description="RRN7-type" evidence="13">
    <location>
        <begin position="4"/>
        <end position="31"/>
    </location>
</feature>
<dbReference type="Proteomes" id="UP000075885">
    <property type="component" value="Unassembled WGS sequence"/>
</dbReference>
<evidence type="ECO:0000259" key="13">
    <source>
        <dbReference type="Pfam" id="PF11781"/>
    </source>
</evidence>
<keyword evidence="7" id="KW-0805">Transcription regulation</keyword>
<dbReference type="STRING" id="199890.A0A182PP71"/>
<evidence type="ECO:0000256" key="4">
    <source>
        <dbReference type="ARBA" id="ARBA00022723"/>
    </source>
</evidence>
<comment type="subcellular location">
    <subcellularLocation>
        <location evidence="1">Nucleus</location>
        <location evidence="1">Nucleolus</location>
    </subcellularLocation>
</comment>
<reference evidence="15" key="2">
    <citation type="submission" date="2020-05" db="UniProtKB">
        <authorList>
            <consortium name="EnsemblMetazoa"/>
        </authorList>
    </citation>
    <scope>IDENTIFICATION</scope>
    <source>
        <strain evidence="15">Epiroticus2</strain>
    </source>
</reference>
<keyword evidence="8" id="KW-0238">DNA-binding</keyword>
<dbReference type="GO" id="GO:0001164">
    <property type="term" value="F:RNA polymerase I core promoter sequence-specific DNA binding"/>
    <property type="evidence" value="ECO:0007669"/>
    <property type="project" value="InterPro"/>
</dbReference>
<accession>A0A182PP71</accession>
<keyword evidence="16" id="KW-1185">Reference proteome</keyword>
<dbReference type="GO" id="GO:0070860">
    <property type="term" value="C:RNA polymerase I core factor complex"/>
    <property type="evidence" value="ECO:0007669"/>
    <property type="project" value="InterPro"/>
</dbReference>
<keyword evidence="4" id="KW-0479">Metal-binding</keyword>
<protein>
    <recommendedName>
        <fullName evidence="3">TATA box-binding protein-associated factor RNA polymerase I subunit B</fullName>
    </recommendedName>
    <alternativeName>
        <fullName evidence="11">TATA box-binding protein-associated factor 1B</fullName>
    </alternativeName>
</protein>
<sequence length="808" mass="93466">MTTPNDICEVCGLGDFTIEDGFYYCTECGTKLLNKREIVEDEVNVGCHTNIRQESGVENKITSWEQMNHILHGLTERLIELGAPEELKPTVLQIWCAYLNLAEIAFFHKRQRKRPRLPLKNQRWDLKLLFNREAPKRMKRKANPLETDVAKRDLLKTDSDALTQSQQSDLESTISTLSTSMQSSSNSVNTPLSYKFNTSARKHLLEKLHLTEEHIEWHELEAPPDASCHPFPFSPGKVQKTYEMDNWSVLYRKTVLIAILSLGLNQVRSPIQIADLMRWAEEGHLPFHELRQYIPEDVHAACFAETVSHLSTTFQGFINCRMVTSLIAADLGIVPIDPDPSLLCRRFLSEMALPLDLESYITKVISIAPPINRCNIYNYFPKYEAHAMKYILFVMKLLFCLDGVQETKLDTATNKLNRLIGSSRSQPKLFVWSEWQQYVAMRRTILEQLHYPTNHARTQSIVNRPIENDLFLDFFESRIVPDDDNTTGYKAGINRPTYNQTQERLFKNLHTLIASATEKHQDMNHRQGKRHITFDHSLQPQRSYLAEILKMEDAERHNVHIPEYMLTDHSERTVAPFVNPMSLKMHLLKHHHVRLTTKAVKPSLKHIRMAKYNSHTTNVDLYLATNKFSHVLHTDNDSDSSSDCEDSGVQGNILDYINARAEQNTLSPEEMFHKTLCQNALEEMEANLRMEQLKLCAVDPELSWIDGLANEANPYENNPPVDAPLPGEEDCSETIRMALPSFHYWVNNGNLQDISSDVFEQEYFSQFPANFQFLLREAAYVTKLSTMELYFELNELEKHFFKTYRRIK</sequence>
<dbReference type="Pfam" id="PF20645">
    <property type="entry name" value="Rrn7_cyclin_C"/>
    <property type="match status" value="1"/>
</dbReference>
<feature type="domain" description="Rrn7/TAF1B C-terminal cyclin" evidence="14">
    <location>
        <begin position="322"/>
        <end position="447"/>
    </location>
</feature>
<dbReference type="InterPro" id="IPR021752">
    <property type="entry name" value="TF_Rrn7_Zf"/>
</dbReference>
<dbReference type="GO" id="GO:0042790">
    <property type="term" value="P:nucleolar large rRNA transcription by RNA polymerase I"/>
    <property type="evidence" value="ECO:0007669"/>
    <property type="project" value="TreeGrafter"/>
</dbReference>
<evidence type="ECO:0000256" key="8">
    <source>
        <dbReference type="ARBA" id="ARBA00023125"/>
    </source>
</evidence>